<evidence type="ECO:0000256" key="1">
    <source>
        <dbReference type="SAM" id="Phobius"/>
    </source>
</evidence>
<keyword evidence="1" id="KW-1133">Transmembrane helix</keyword>
<evidence type="ECO:0000313" key="3">
    <source>
        <dbReference type="Proteomes" id="UP001432322"/>
    </source>
</evidence>
<feature type="non-terminal residue" evidence="2">
    <location>
        <position position="268"/>
    </location>
</feature>
<keyword evidence="1" id="KW-0812">Transmembrane</keyword>
<organism evidence="2 3">
    <name type="scientific">Pristionchus fissidentatus</name>
    <dbReference type="NCBI Taxonomy" id="1538716"/>
    <lineage>
        <taxon>Eukaryota</taxon>
        <taxon>Metazoa</taxon>
        <taxon>Ecdysozoa</taxon>
        <taxon>Nematoda</taxon>
        <taxon>Chromadorea</taxon>
        <taxon>Rhabditida</taxon>
        <taxon>Rhabditina</taxon>
        <taxon>Diplogasteromorpha</taxon>
        <taxon>Diplogasteroidea</taxon>
        <taxon>Neodiplogasteridae</taxon>
        <taxon>Pristionchus</taxon>
    </lineage>
</organism>
<dbReference type="EMBL" id="BTSY01000006">
    <property type="protein sequence ID" value="GMT33868.1"/>
    <property type="molecule type" value="Genomic_DNA"/>
</dbReference>
<proteinExistence type="predicted"/>
<feature type="non-terminal residue" evidence="2">
    <location>
        <position position="1"/>
    </location>
</feature>
<sequence length="268" mass="30162">NELLDNSRIICEASAPFAENLALTSAGTAIIGILIAIFACILAFGGCFGMYLLFSSRGKLMVQQCTVKKWKRMSAKDRIETATSIFRKASCSSPDSHIKIIHGFELLDVMLATYTDEPDAWEPAFFFLSRCHGASTFFANRLTGRFSRYLYIQAKRIIDKKGWKTSKRITKKHYKGYIRSVAIRLLAYCKFNKETAEEVDTLILDGFDKLRFNTVGQYPHCGQLWSLVAQIQHKKSAPKLIKRLAAIAKVPKELAIPEDETFACIGNV</sequence>
<comment type="caution">
    <text evidence="2">The sequence shown here is derived from an EMBL/GenBank/DDBJ whole genome shotgun (WGS) entry which is preliminary data.</text>
</comment>
<keyword evidence="1" id="KW-0472">Membrane</keyword>
<dbReference type="AlphaFoldDB" id="A0AAV5WUE1"/>
<accession>A0AAV5WUE1</accession>
<keyword evidence="3" id="KW-1185">Reference proteome</keyword>
<feature type="transmembrane region" description="Helical" evidence="1">
    <location>
        <begin position="29"/>
        <end position="54"/>
    </location>
</feature>
<gene>
    <name evidence="2" type="ORF">PFISCL1PPCAC_25165</name>
</gene>
<protein>
    <submittedName>
        <fullName evidence="2">Uncharacterized protein</fullName>
    </submittedName>
</protein>
<reference evidence="2" key="1">
    <citation type="submission" date="2023-10" db="EMBL/GenBank/DDBJ databases">
        <title>Genome assembly of Pristionchus species.</title>
        <authorList>
            <person name="Yoshida K."/>
            <person name="Sommer R.J."/>
        </authorList>
    </citation>
    <scope>NUCLEOTIDE SEQUENCE</scope>
    <source>
        <strain evidence="2">RS5133</strain>
    </source>
</reference>
<evidence type="ECO:0000313" key="2">
    <source>
        <dbReference type="EMBL" id="GMT33868.1"/>
    </source>
</evidence>
<name>A0AAV5WUE1_9BILA</name>
<dbReference type="Proteomes" id="UP001432322">
    <property type="component" value="Unassembled WGS sequence"/>
</dbReference>